<comment type="caution">
    <text evidence="1">The sequence shown here is derived from an EMBL/GenBank/DDBJ whole genome shotgun (WGS) entry which is preliminary data.</text>
</comment>
<dbReference type="AlphaFoldDB" id="A0A7W6NDP3"/>
<dbReference type="InterPro" id="IPR036590">
    <property type="entry name" value="SRAP-like"/>
</dbReference>
<organism evidence="1 2">
    <name type="scientific">Devosia subaequoris</name>
    <dbReference type="NCBI Taxonomy" id="395930"/>
    <lineage>
        <taxon>Bacteria</taxon>
        <taxon>Pseudomonadati</taxon>
        <taxon>Pseudomonadota</taxon>
        <taxon>Alphaproteobacteria</taxon>
        <taxon>Hyphomicrobiales</taxon>
        <taxon>Devosiaceae</taxon>
        <taxon>Devosia</taxon>
    </lineage>
</organism>
<name>A0A7W6NDP3_9HYPH</name>
<proteinExistence type="predicted"/>
<reference evidence="1 2" key="1">
    <citation type="submission" date="2020-08" db="EMBL/GenBank/DDBJ databases">
        <title>Genomic Encyclopedia of Type Strains, Phase IV (KMG-IV): sequencing the most valuable type-strain genomes for metagenomic binning, comparative biology and taxonomic classification.</title>
        <authorList>
            <person name="Goeker M."/>
        </authorList>
    </citation>
    <scope>NUCLEOTIDE SEQUENCE [LARGE SCALE GENOMIC DNA]</scope>
    <source>
        <strain evidence="1 2">DSM 23447</strain>
    </source>
</reference>
<dbReference type="EMBL" id="JACIEW010000018">
    <property type="protein sequence ID" value="MBB4054044.1"/>
    <property type="molecule type" value="Genomic_DNA"/>
</dbReference>
<dbReference type="Gene3D" id="3.90.1680.10">
    <property type="entry name" value="SOS response associated peptidase-like"/>
    <property type="match status" value="1"/>
</dbReference>
<dbReference type="SUPFAM" id="SSF143081">
    <property type="entry name" value="BB1717-like"/>
    <property type="match status" value="1"/>
</dbReference>
<evidence type="ECO:0000313" key="2">
    <source>
        <dbReference type="Proteomes" id="UP000547011"/>
    </source>
</evidence>
<keyword evidence="2" id="KW-1185">Reference proteome</keyword>
<sequence>MVGSIHMKAMPVILTEPDEIEIWLTAPKEEAIKLQRPLPDGVLEIVAVGKMQD</sequence>
<protein>
    <submittedName>
        <fullName evidence="1">Putative SOS response-associated peptidase YedK</fullName>
    </submittedName>
</protein>
<gene>
    <name evidence="1" type="ORF">GGR20_003716</name>
</gene>
<dbReference type="Proteomes" id="UP000547011">
    <property type="component" value="Unassembled WGS sequence"/>
</dbReference>
<accession>A0A7W6NDP3</accession>
<evidence type="ECO:0000313" key="1">
    <source>
        <dbReference type="EMBL" id="MBB4054044.1"/>
    </source>
</evidence>